<dbReference type="EMBL" id="JAELXS010000001">
    <property type="protein sequence ID" value="MBJ6120609.1"/>
    <property type="molecule type" value="Genomic_DNA"/>
</dbReference>
<proteinExistence type="inferred from homology"/>
<feature type="coiled-coil region" evidence="6">
    <location>
        <begin position="497"/>
        <end position="524"/>
    </location>
</feature>
<comment type="caution">
    <text evidence="8">The sequence shown here is derived from an EMBL/GenBank/DDBJ whole genome shotgun (WGS) entry which is preliminary data.</text>
</comment>
<feature type="domain" description="Phytochrome chromophore attachment site" evidence="7">
    <location>
        <begin position="142"/>
        <end position="296"/>
    </location>
</feature>
<dbReference type="Gene3D" id="3.30.450.270">
    <property type="match status" value="1"/>
</dbReference>
<dbReference type="PANTHER" id="PTHR43065:SF23">
    <property type="entry name" value="SENSOR HISTIDINE KINASE PDTAS"/>
    <property type="match status" value="1"/>
</dbReference>
<name>A0ABS0XKQ4_9SPHN</name>
<dbReference type="Gene3D" id="3.30.565.10">
    <property type="entry name" value="Histidine kinase-like ATPase, C-terminal domain"/>
    <property type="match status" value="1"/>
</dbReference>
<dbReference type="InterPro" id="IPR035965">
    <property type="entry name" value="PAS-like_dom_sf"/>
</dbReference>
<dbReference type="RefSeq" id="WP_199034599.1">
    <property type="nucleotide sequence ID" value="NZ_JAELXS010000001.1"/>
</dbReference>
<keyword evidence="9" id="KW-1185">Reference proteome</keyword>
<comment type="similarity">
    <text evidence="1">In the N-terminal section; belongs to the phytochrome family.</text>
</comment>
<evidence type="ECO:0000256" key="1">
    <source>
        <dbReference type="ARBA" id="ARBA00006402"/>
    </source>
</evidence>
<evidence type="ECO:0000259" key="7">
    <source>
        <dbReference type="PROSITE" id="PS50046"/>
    </source>
</evidence>
<organism evidence="8 9">
    <name type="scientific">Sphingomonas mollis</name>
    <dbReference type="NCBI Taxonomy" id="2795726"/>
    <lineage>
        <taxon>Bacteria</taxon>
        <taxon>Pseudomonadati</taxon>
        <taxon>Pseudomonadota</taxon>
        <taxon>Alphaproteobacteria</taxon>
        <taxon>Sphingomonadales</taxon>
        <taxon>Sphingomonadaceae</taxon>
        <taxon>Sphingomonas</taxon>
    </lineage>
</organism>
<dbReference type="PROSITE" id="PS50046">
    <property type="entry name" value="PHYTOCHROME_2"/>
    <property type="match status" value="1"/>
</dbReference>
<evidence type="ECO:0000313" key="8">
    <source>
        <dbReference type="EMBL" id="MBJ6120609.1"/>
    </source>
</evidence>
<evidence type="ECO:0000256" key="6">
    <source>
        <dbReference type="SAM" id="Coils"/>
    </source>
</evidence>
<dbReference type="InterPro" id="IPR043150">
    <property type="entry name" value="Phytochrome_PHY_sf"/>
</dbReference>
<reference evidence="9" key="1">
    <citation type="submission" date="2020-12" db="EMBL/GenBank/DDBJ databases">
        <title>Hymenobacter sp.</title>
        <authorList>
            <person name="Kim M.K."/>
        </authorList>
    </citation>
    <scope>NUCLEOTIDE SEQUENCE [LARGE SCALE GENOMIC DNA]</scope>
    <source>
        <strain evidence="9">BT553</strain>
    </source>
</reference>
<accession>A0ABS0XKQ4</accession>
<dbReference type="InterPro" id="IPR011495">
    <property type="entry name" value="Sig_transdc_His_kin_sub2_dim/P"/>
</dbReference>
<dbReference type="Pfam" id="PF07568">
    <property type="entry name" value="HisKA_2"/>
    <property type="match status" value="1"/>
</dbReference>
<protein>
    <submittedName>
        <fullName evidence="8">GAF domain-containing protein</fullName>
    </submittedName>
</protein>
<evidence type="ECO:0000256" key="4">
    <source>
        <dbReference type="ARBA" id="ARBA00022991"/>
    </source>
</evidence>
<keyword evidence="6" id="KW-0175">Coiled coil</keyword>
<dbReference type="SMART" id="SM00065">
    <property type="entry name" value="GAF"/>
    <property type="match status" value="1"/>
</dbReference>
<dbReference type="Proteomes" id="UP000640426">
    <property type="component" value="Unassembled WGS sequence"/>
</dbReference>
<dbReference type="SUPFAM" id="SSF55874">
    <property type="entry name" value="ATPase domain of HSP90 chaperone/DNA topoisomerase II/histidine kinase"/>
    <property type="match status" value="1"/>
</dbReference>
<dbReference type="Gene3D" id="3.30.450.40">
    <property type="match status" value="1"/>
</dbReference>
<dbReference type="InterPro" id="IPR013515">
    <property type="entry name" value="Phytochrome_cen-reg"/>
</dbReference>
<gene>
    <name evidence="8" type="ORF">JAO74_02255</name>
</gene>
<keyword evidence="4" id="KW-0157">Chromophore</keyword>
<dbReference type="InterPro" id="IPR029016">
    <property type="entry name" value="GAF-like_dom_sf"/>
</dbReference>
<dbReference type="PANTHER" id="PTHR43065">
    <property type="entry name" value="SENSOR HISTIDINE KINASE"/>
    <property type="match status" value="1"/>
</dbReference>
<dbReference type="Pfam" id="PF01590">
    <property type="entry name" value="GAF"/>
    <property type="match status" value="1"/>
</dbReference>
<dbReference type="InterPro" id="IPR003018">
    <property type="entry name" value="GAF"/>
</dbReference>
<dbReference type="SUPFAM" id="SSF55781">
    <property type="entry name" value="GAF domain-like"/>
    <property type="match status" value="2"/>
</dbReference>
<dbReference type="Pfam" id="PF13581">
    <property type="entry name" value="HATPase_c_2"/>
    <property type="match status" value="1"/>
</dbReference>
<keyword evidence="2" id="KW-0600">Photoreceptor protein</keyword>
<evidence type="ECO:0000256" key="2">
    <source>
        <dbReference type="ARBA" id="ARBA00022543"/>
    </source>
</evidence>
<dbReference type="InterPro" id="IPR016132">
    <property type="entry name" value="Phyto_chromo_attachment"/>
</dbReference>
<dbReference type="InterPro" id="IPR013654">
    <property type="entry name" value="PAS_2"/>
</dbReference>
<sequence length="715" mass="77143">MASQSIPTDPGLDLTVCDREPIHIPGSIQPHGLLLIADTNTLAVIAGAGDLETLFGDAWLGASLSTLIGQDVSALLASAPIGGGTLMGAPMTAGAASFDVSIHRAGDRLLVELESASPAPMTAGATLNWLDTFATGFERATGVQALCERAAVAFRALTGFDRVMVYRFLDDDAGRVVAEDRDPALSTFMHHHFPASDIPRQARALYIRNRTRAIPTVDYVPQPIRPATFADTDLSDVAVRSVSPIHLRYLRNMGVGASASISIVKDGLLWGLVACHHAEPRLLPADVRLAAATLASGLARQIRAKEEAETYRERLRLRAAEDAVVPHLNDTVSLAQSIEGAKAELRMMLAGDGFAFIQGRTVISDGTCPPPAAIADIAAWTRTHAGMEPFSTHALGSVMHAAQVYADKASGLLAMPLTDGGGTLLWFRVEEVEEIEWAGNPHKSVQLDAGETLTPRASFETWTEAVRGRSRRWTLEEVEAAHRLRRAFHDAHQARQLRMLNGQLQQTVAEKDSLLQQKDLLMKEVDHRIQNSLQLVSAFLSLQARAAGPGEVADQLREAQARMAAVAQVHRRLYRDDHIETVDLSRYLEELSGDMKVSLGKDWASQMTIDLAPVLVATDRAVNIGLVMTELVINATKYAYDGAAGPIAITLEQHRARFRLIVADEGRGKSGHNAGFGSRMMSAMIDRLDGEMDLTDNQPGLRAILTAPVGAAKTG</sequence>
<dbReference type="InterPro" id="IPR003594">
    <property type="entry name" value="HATPase_dom"/>
</dbReference>
<evidence type="ECO:0000313" key="9">
    <source>
        <dbReference type="Proteomes" id="UP000640426"/>
    </source>
</evidence>
<evidence type="ECO:0000256" key="5">
    <source>
        <dbReference type="ARBA" id="ARBA00023170"/>
    </source>
</evidence>
<dbReference type="Pfam" id="PF08446">
    <property type="entry name" value="PAS_2"/>
    <property type="match status" value="1"/>
</dbReference>
<dbReference type="PRINTS" id="PR01033">
    <property type="entry name" value="PHYTOCHROME"/>
</dbReference>
<dbReference type="SUPFAM" id="SSF55785">
    <property type="entry name" value="PYP-like sensor domain (PAS domain)"/>
    <property type="match status" value="1"/>
</dbReference>
<keyword evidence="3" id="KW-0716">Sensory transduction</keyword>
<evidence type="ECO:0000256" key="3">
    <source>
        <dbReference type="ARBA" id="ARBA00022606"/>
    </source>
</evidence>
<keyword evidence="5" id="KW-0675">Receptor</keyword>
<dbReference type="InterPro" id="IPR036890">
    <property type="entry name" value="HATPase_C_sf"/>
</dbReference>
<dbReference type="Pfam" id="PF00360">
    <property type="entry name" value="PHY"/>
    <property type="match status" value="1"/>
</dbReference>
<dbReference type="Gene3D" id="3.30.450.20">
    <property type="entry name" value="PAS domain"/>
    <property type="match status" value="1"/>
</dbReference>
<dbReference type="InterPro" id="IPR001294">
    <property type="entry name" value="Phytochrome"/>
</dbReference>